<sequence length="231" mass="26339">MQTLLQPVLRVKMSSDVHERLGELRIAYPPGPKRQRRAAMVRARGLLFIHVPKNAGTSITRALYGMDVGHETIRYFQRRLPDLVRFPSFAILRDPVQRFLSAYRYARAGGSGARQVAQGFRAPYMALRDIDDALDLVAQARNPYHIDHIFRPQTWYLTGHDGAIAVNHLFMLDEMARIERFIAPFGSGPIAHVNATAAGDRSELPNPEQIRRIRQIYQADYDLIARTRQGH</sequence>
<dbReference type="InterPro" id="IPR005331">
    <property type="entry name" value="Sulfotransferase"/>
</dbReference>
<dbReference type="GO" id="GO:0008146">
    <property type="term" value="F:sulfotransferase activity"/>
    <property type="evidence" value="ECO:0007669"/>
    <property type="project" value="InterPro"/>
</dbReference>
<dbReference type="OrthoDB" id="288532at2"/>
<dbReference type="Proteomes" id="UP000248257">
    <property type="component" value="Unassembled WGS sequence"/>
</dbReference>
<keyword evidence="2" id="KW-1185">Reference proteome</keyword>
<dbReference type="EMBL" id="NKUC01000015">
    <property type="protein sequence ID" value="PYD56880.1"/>
    <property type="molecule type" value="Genomic_DNA"/>
</dbReference>
<proteinExistence type="predicted"/>
<comment type="caution">
    <text evidence="1">The sequence shown here is derived from an EMBL/GenBank/DDBJ whole genome shotgun (WGS) entry which is preliminary data.</text>
</comment>
<gene>
    <name evidence="1" type="ORF">CFR75_08775</name>
</gene>
<dbReference type="Pfam" id="PF03567">
    <property type="entry name" value="Sulfotransfer_2"/>
    <property type="match status" value="1"/>
</dbReference>
<evidence type="ECO:0000313" key="1">
    <source>
        <dbReference type="EMBL" id="PYD56880.1"/>
    </source>
</evidence>
<name>A0A318PP86_KOMXY</name>
<dbReference type="AlphaFoldDB" id="A0A318PP86"/>
<dbReference type="Gene3D" id="3.40.50.300">
    <property type="entry name" value="P-loop containing nucleotide triphosphate hydrolases"/>
    <property type="match status" value="1"/>
</dbReference>
<accession>A0A318PP86</accession>
<evidence type="ECO:0000313" key="2">
    <source>
        <dbReference type="Proteomes" id="UP000248257"/>
    </source>
</evidence>
<organism evidence="1 2">
    <name type="scientific">Komagataeibacter xylinus</name>
    <name type="common">Gluconacetobacter xylinus</name>
    <dbReference type="NCBI Taxonomy" id="28448"/>
    <lineage>
        <taxon>Bacteria</taxon>
        <taxon>Pseudomonadati</taxon>
        <taxon>Pseudomonadota</taxon>
        <taxon>Alphaproteobacteria</taxon>
        <taxon>Acetobacterales</taxon>
        <taxon>Acetobacteraceae</taxon>
        <taxon>Komagataeibacter</taxon>
    </lineage>
</organism>
<dbReference type="InterPro" id="IPR027417">
    <property type="entry name" value="P-loop_NTPase"/>
</dbReference>
<dbReference type="GO" id="GO:0016020">
    <property type="term" value="C:membrane"/>
    <property type="evidence" value="ECO:0007669"/>
    <property type="project" value="InterPro"/>
</dbReference>
<reference evidence="1 2" key="1">
    <citation type="submission" date="2017-07" db="EMBL/GenBank/DDBJ databases">
        <title>A draft genome sequence of Komagataeibacter xylinus LMG 1515.</title>
        <authorList>
            <person name="Skraban J."/>
            <person name="Cleenwerck I."/>
            <person name="Vandamme P."/>
            <person name="Trcek J."/>
        </authorList>
    </citation>
    <scope>NUCLEOTIDE SEQUENCE [LARGE SCALE GENOMIC DNA]</scope>
    <source>
        <strain evidence="1 2">LMG 1515</strain>
    </source>
</reference>
<protein>
    <submittedName>
        <fullName evidence="1">Uncharacterized protein</fullName>
    </submittedName>
</protein>
<dbReference type="STRING" id="1220579.GCA_001571345_01707"/>